<feature type="repeat" description="WD" evidence="11">
    <location>
        <begin position="398"/>
        <end position="430"/>
    </location>
</feature>
<keyword evidence="2 11" id="KW-0853">WD repeat</keyword>
<comment type="caution">
    <text evidence="13">The sequence shown here is derived from an EMBL/GenBank/DDBJ whole genome shotgun (WGS) entry which is preliminary data.</text>
</comment>
<dbReference type="GO" id="GO:0071013">
    <property type="term" value="C:catalytic step 2 spliceosome"/>
    <property type="evidence" value="ECO:0007669"/>
    <property type="project" value="InterPro"/>
</dbReference>
<proteinExistence type="predicted"/>
<evidence type="ECO:0000256" key="4">
    <source>
        <dbReference type="ARBA" id="ARBA00022728"/>
    </source>
</evidence>
<feature type="repeat" description="WD" evidence="11">
    <location>
        <begin position="267"/>
        <end position="309"/>
    </location>
</feature>
<evidence type="ECO:0000256" key="3">
    <source>
        <dbReference type="ARBA" id="ARBA00022664"/>
    </source>
</evidence>
<feature type="region of interest" description="Disordered" evidence="12">
    <location>
        <begin position="1"/>
        <end position="22"/>
    </location>
</feature>
<dbReference type="Pfam" id="PF00400">
    <property type="entry name" value="WD40"/>
    <property type="match status" value="5"/>
</dbReference>
<feature type="region of interest" description="Disordered" evidence="12">
    <location>
        <begin position="122"/>
        <end position="144"/>
    </location>
</feature>
<dbReference type="PROSITE" id="PS50082">
    <property type="entry name" value="WD_REPEATS_2"/>
    <property type="match status" value="5"/>
</dbReference>
<reference evidence="13" key="1">
    <citation type="submission" date="2020-06" db="EMBL/GenBank/DDBJ databases">
        <authorList>
            <person name="Ji K."/>
            <person name="Li J."/>
        </authorList>
    </citation>
    <scope>NUCLEOTIDE SEQUENCE</scope>
    <source>
        <strain evidence="13">JKM2019</strain>
        <tissue evidence="13">Whole body</tissue>
    </source>
</reference>
<evidence type="ECO:0000256" key="10">
    <source>
        <dbReference type="ARBA" id="ARBA00076678"/>
    </source>
</evidence>
<dbReference type="InterPro" id="IPR036322">
    <property type="entry name" value="WD40_repeat_dom_sf"/>
</dbReference>
<gene>
    <name evidence="13" type="ORF">HUG17_2195</name>
</gene>
<dbReference type="GO" id="GO:0003729">
    <property type="term" value="F:mRNA binding"/>
    <property type="evidence" value="ECO:0007669"/>
    <property type="project" value="TreeGrafter"/>
</dbReference>
<dbReference type="CDD" id="cd00200">
    <property type="entry name" value="WD40"/>
    <property type="match status" value="1"/>
</dbReference>
<protein>
    <recommendedName>
        <fullName evidence="8">Pre-mRNA-processing factor 17</fullName>
    </recommendedName>
    <alternativeName>
        <fullName evidence="10">Cell division cycle 40 homolog</fullName>
    </alternativeName>
    <alternativeName>
        <fullName evidence="9">PRP17 homolog</fullName>
    </alternativeName>
</protein>
<keyword evidence="5" id="KW-0677">Repeat</keyword>
<dbReference type="SMART" id="SM00320">
    <property type="entry name" value="WD40"/>
    <property type="match status" value="6"/>
</dbReference>
<dbReference type="SUPFAM" id="SSF50978">
    <property type="entry name" value="WD40 repeat-like"/>
    <property type="match status" value="1"/>
</dbReference>
<evidence type="ECO:0000256" key="7">
    <source>
        <dbReference type="ARBA" id="ARBA00023242"/>
    </source>
</evidence>
<feature type="compositionally biased region" description="Acidic residues" evidence="12">
    <location>
        <begin position="11"/>
        <end position="20"/>
    </location>
</feature>
<evidence type="ECO:0000256" key="5">
    <source>
        <dbReference type="ARBA" id="ARBA00022737"/>
    </source>
</evidence>
<keyword evidence="7" id="KW-0539">Nucleus</keyword>
<evidence type="ECO:0000256" key="6">
    <source>
        <dbReference type="ARBA" id="ARBA00023187"/>
    </source>
</evidence>
<dbReference type="InterPro" id="IPR032847">
    <property type="entry name" value="PRPF17"/>
</dbReference>
<evidence type="ECO:0000256" key="8">
    <source>
        <dbReference type="ARBA" id="ARBA00068146"/>
    </source>
</evidence>
<dbReference type="GO" id="GO:0000398">
    <property type="term" value="P:mRNA splicing, via spliceosome"/>
    <property type="evidence" value="ECO:0007669"/>
    <property type="project" value="InterPro"/>
</dbReference>
<dbReference type="InterPro" id="IPR019775">
    <property type="entry name" value="WD40_repeat_CS"/>
</dbReference>
<dbReference type="PROSITE" id="PS00678">
    <property type="entry name" value="WD_REPEATS_1"/>
    <property type="match status" value="1"/>
</dbReference>
<feature type="repeat" description="WD" evidence="11">
    <location>
        <begin position="311"/>
        <end position="352"/>
    </location>
</feature>
<dbReference type="OrthoDB" id="10257301at2759"/>
<dbReference type="FunFam" id="2.130.10.10:FF:000034">
    <property type="entry name" value="Pre-mRNA-processing factor 17, putative"/>
    <property type="match status" value="1"/>
</dbReference>
<dbReference type="PANTHER" id="PTHR43979">
    <property type="entry name" value="PRE-MRNA-PROCESSING FACTOR 17"/>
    <property type="match status" value="1"/>
</dbReference>
<organism evidence="13">
    <name type="scientific">Dermatophagoides farinae</name>
    <name type="common">American house dust mite</name>
    <dbReference type="NCBI Taxonomy" id="6954"/>
    <lineage>
        <taxon>Eukaryota</taxon>
        <taxon>Metazoa</taxon>
        <taxon>Ecdysozoa</taxon>
        <taxon>Arthropoda</taxon>
        <taxon>Chelicerata</taxon>
        <taxon>Arachnida</taxon>
        <taxon>Acari</taxon>
        <taxon>Acariformes</taxon>
        <taxon>Sarcoptiformes</taxon>
        <taxon>Astigmata</taxon>
        <taxon>Psoroptidia</taxon>
        <taxon>Analgoidea</taxon>
        <taxon>Pyroglyphidae</taxon>
        <taxon>Dermatophagoidinae</taxon>
        <taxon>Dermatophagoides</taxon>
    </lineage>
</organism>
<dbReference type="EMBL" id="SDOV01000001">
    <property type="protein sequence ID" value="KAH7646657.1"/>
    <property type="molecule type" value="Genomic_DNA"/>
</dbReference>
<keyword evidence="6" id="KW-0508">mRNA splicing</keyword>
<feature type="repeat" description="WD" evidence="11">
    <location>
        <begin position="500"/>
        <end position="529"/>
    </location>
</feature>
<feature type="compositionally biased region" description="Polar residues" evidence="12">
    <location>
        <begin position="123"/>
        <end position="141"/>
    </location>
</feature>
<evidence type="ECO:0000313" key="13">
    <source>
        <dbReference type="EMBL" id="KAH7646657.1"/>
    </source>
</evidence>
<evidence type="ECO:0000256" key="2">
    <source>
        <dbReference type="ARBA" id="ARBA00022574"/>
    </source>
</evidence>
<accession>A0A9D4SM02</accession>
<feature type="repeat" description="WD" evidence="11">
    <location>
        <begin position="530"/>
        <end position="563"/>
    </location>
</feature>
<dbReference type="Proteomes" id="UP000828236">
    <property type="component" value="Unassembled WGS sequence"/>
</dbReference>
<dbReference type="PROSITE" id="PS50294">
    <property type="entry name" value="WD_REPEATS_REGION"/>
    <property type="match status" value="4"/>
</dbReference>
<comment type="subcellular location">
    <subcellularLocation>
        <location evidence="1">Nucleus</location>
    </subcellularLocation>
</comment>
<reference evidence="13" key="2">
    <citation type="journal article" date="2021" name="World Allergy Organ. J.">
        <title>Chromosome-level assembly of Dermatophagoides farinae genome and transcriptome reveals two novel allergens Der f 37 and Der f 39.</title>
        <authorList>
            <person name="Chen J."/>
            <person name="Cai Z."/>
            <person name="Fan D."/>
            <person name="Hu J."/>
            <person name="Hou Y."/>
            <person name="He Y."/>
            <person name="Zhang Z."/>
            <person name="Zhao Z."/>
            <person name="Gao P."/>
            <person name="Hu W."/>
            <person name="Sun J."/>
            <person name="Li J."/>
            <person name="Ji K."/>
        </authorList>
    </citation>
    <scope>NUCLEOTIDE SEQUENCE</scope>
    <source>
        <strain evidence="13">JKM2019</strain>
    </source>
</reference>
<dbReference type="InterPro" id="IPR020472">
    <property type="entry name" value="WD40_PAC1"/>
</dbReference>
<dbReference type="InterPro" id="IPR015943">
    <property type="entry name" value="WD40/YVTN_repeat-like_dom_sf"/>
</dbReference>
<dbReference type="AlphaFoldDB" id="A0A9D4SM02"/>
<evidence type="ECO:0000256" key="12">
    <source>
        <dbReference type="SAM" id="MobiDB-lite"/>
    </source>
</evidence>
<dbReference type="Gene3D" id="2.130.10.10">
    <property type="entry name" value="YVTN repeat-like/Quinoprotein amine dehydrogenase"/>
    <property type="match status" value="1"/>
</dbReference>
<evidence type="ECO:0000256" key="11">
    <source>
        <dbReference type="PROSITE-ProRule" id="PRU00221"/>
    </source>
</evidence>
<sequence>MSSALVSYDDSGSDSDDHDPEVEMKLPESMLQIVSAPQVDATMVRGSSTFKNSERFIDVKNCKELQYNPKFNELYRPEFGPSNPHGQTIGKNFLTGSLEPAYMSEALFEYQRKNFHAYGIASDPSTGAKTDQTVSKPGSSKTIDDVKLSGEKKKRKRLVNDDPADIEGYKGPWAEYEDEQKIARPTEEEQQELIEILAKRKNVHAGGTVNKIEEEFKDRATLHIKDPYDYQGRSFLHPPHDIDGVPLHKPDHIPNRCFLPKKLLHTYVGHSKPINAIRLFPQTGHLLLSCSADSKIKLWELYNERRSIMTYHGHRQAVRDICFNRHGDRFISSGYDRAIKLWDTETGQCIRKFSNRKFAYCIRFNTSDESHSHYFLSGMSDKKILCWDCRSGSIVQEYDRHLGAVNTVTLVDGGRRFVSTSDDKSLRVWEWDIPVDVKYIADPSMHAIPAVTAAPNNKWLACQFMDNKIQAFACMNRFKLNQKKIFTGHMVAGYACSPDFSPDMSYLVSGDADGKLFFWDWKTTKLLTSFQAHENVCISTLWQPHETSKVITAGWDNLIKLWD</sequence>
<dbReference type="InterPro" id="IPR001680">
    <property type="entry name" value="WD40_rpt"/>
</dbReference>
<keyword evidence="3" id="KW-0507">mRNA processing</keyword>
<name>A0A9D4SM02_DERFA</name>
<evidence type="ECO:0000256" key="9">
    <source>
        <dbReference type="ARBA" id="ARBA00075265"/>
    </source>
</evidence>
<evidence type="ECO:0000256" key="1">
    <source>
        <dbReference type="ARBA" id="ARBA00004123"/>
    </source>
</evidence>
<dbReference type="PRINTS" id="PR00320">
    <property type="entry name" value="GPROTEINBRPT"/>
</dbReference>
<keyword evidence="4" id="KW-0747">Spliceosome</keyword>
<dbReference type="PANTHER" id="PTHR43979:SF1">
    <property type="entry name" value="PRE-MRNA-PROCESSING FACTOR 17"/>
    <property type="match status" value="1"/>
</dbReference>